<comment type="caution">
    <text evidence="6">The sequence shown here is derived from an EMBL/GenBank/DDBJ whole genome shotgun (WGS) entry which is preliminary data.</text>
</comment>
<sequence>MRTSFCLAAAASAAVLGAAFAPAQAQGTGTLDKIKSSGSITVAYRESSIPFSYLDGNAQPTGFGWEICQRIVAEAKKASGRADLKVATQSVTSQNRIPLLVNGTIDIECGSTTNNSDRAKQVSFATNYFYTGTRFLVKADSPVKALADLKAKKVVSTTGTTNYQILRRLNNEQNLNFELLAAKDHAESALMVQQGRAEAFGMDDILLYGLRASAQNPAEWAVVGEPIQVEPYAIMLRKDDPAFKKLVDDTLAGMMKSGEFETLYKKWFQSAIPPKGINLNAPMSKELRDNLKALSDKPAL</sequence>
<dbReference type="Proteomes" id="UP000737171">
    <property type="component" value="Unassembled WGS sequence"/>
</dbReference>
<evidence type="ECO:0000256" key="4">
    <source>
        <dbReference type="SAM" id="SignalP"/>
    </source>
</evidence>
<evidence type="ECO:0000313" key="7">
    <source>
        <dbReference type="Proteomes" id="UP000737171"/>
    </source>
</evidence>
<dbReference type="RefSeq" id="WP_173121054.1">
    <property type="nucleotide sequence ID" value="NZ_JABRWJ010000001.1"/>
</dbReference>
<dbReference type="PANTHER" id="PTHR30085">
    <property type="entry name" value="AMINO ACID ABC TRANSPORTER PERMEASE"/>
    <property type="match status" value="1"/>
</dbReference>
<dbReference type="InterPro" id="IPR051455">
    <property type="entry name" value="Bact_solute-bind_prot3"/>
</dbReference>
<organism evidence="6 7">
    <name type="scientific">Pseudaquabacterium terrae</name>
    <dbReference type="NCBI Taxonomy" id="2732868"/>
    <lineage>
        <taxon>Bacteria</taxon>
        <taxon>Pseudomonadati</taxon>
        <taxon>Pseudomonadota</taxon>
        <taxon>Betaproteobacteria</taxon>
        <taxon>Burkholderiales</taxon>
        <taxon>Sphaerotilaceae</taxon>
        <taxon>Pseudaquabacterium</taxon>
    </lineage>
</organism>
<feature type="domain" description="Solute-binding protein family 3/N-terminal" evidence="5">
    <location>
        <begin position="39"/>
        <end position="271"/>
    </location>
</feature>
<comment type="similarity">
    <text evidence="1">Belongs to the bacterial solute-binding protein 3 family.</text>
</comment>
<keyword evidence="3 4" id="KW-0732">Signal</keyword>
<name>A0ABX2ECF8_9BURK</name>
<dbReference type="CDD" id="cd13688">
    <property type="entry name" value="PBP2_GltI_DEBP"/>
    <property type="match status" value="1"/>
</dbReference>
<protein>
    <submittedName>
        <fullName evidence="6">Amino acid ABC transporter substrate-binding protein</fullName>
    </submittedName>
</protein>
<dbReference type="SUPFAM" id="SSF53850">
    <property type="entry name" value="Periplasmic binding protein-like II"/>
    <property type="match status" value="1"/>
</dbReference>
<dbReference type="SMART" id="SM00062">
    <property type="entry name" value="PBPb"/>
    <property type="match status" value="1"/>
</dbReference>
<dbReference type="Pfam" id="PF00497">
    <property type="entry name" value="SBP_bac_3"/>
    <property type="match status" value="1"/>
</dbReference>
<dbReference type="PANTHER" id="PTHR30085:SF2">
    <property type="entry name" value="GLUTAMATE_ASPARTATE IMPORT SOLUTE-BINDING PROTEIN"/>
    <property type="match status" value="1"/>
</dbReference>
<evidence type="ECO:0000259" key="5">
    <source>
        <dbReference type="SMART" id="SM00062"/>
    </source>
</evidence>
<proteinExistence type="inferred from homology"/>
<evidence type="ECO:0000256" key="1">
    <source>
        <dbReference type="ARBA" id="ARBA00010333"/>
    </source>
</evidence>
<evidence type="ECO:0000256" key="3">
    <source>
        <dbReference type="ARBA" id="ARBA00022729"/>
    </source>
</evidence>
<dbReference type="EMBL" id="JABRWJ010000001">
    <property type="protein sequence ID" value="NRF66273.1"/>
    <property type="molecule type" value="Genomic_DNA"/>
</dbReference>
<feature type="signal peptide" evidence="4">
    <location>
        <begin position="1"/>
        <end position="25"/>
    </location>
</feature>
<reference evidence="6 7" key="1">
    <citation type="submission" date="2020-05" db="EMBL/GenBank/DDBJ databases">
        <title>Aquincola sp. isolate from soil.</title>
        <authorList>
            <person name="Han J."/>
            <person name="Kim D.-U."/>
        </authorList>
    </citation>
    <scope>NUCLEOTIDE SEQUENCE [LARGE SCALE GENOMIC DNA]</scope>
    <source>
        <strain evidence="6 7">S2</strain>
    </source>
</reference>
<accession>A0ABX2ECF8</accession>
<feature type="chain" id="PRO_5046639786" evidence="4">
    <location>
        <begin position="26"/>
        <end position="300"/>
    </location>
</feature>
<gene>
    <name evidence="6" type="ORF">HLB44_04685</name>
</gene>
<keyword evidence="7" id="KW-1185">Reference proteome</keyword>
<dbReference type="InterPro" id="IPR001638">
    <property type="entry name" value="Solute-binding_3/MltF_N"/>
</dbReference>
<dbReference type="Gene3D" id="3.40.190.10">
    <property type="entry name" value="Periplasmic binding protein-like II"/>
    <property type="match status" value="2"/>
</dbReference>
<evidence type="ECO:0000256" key="2">
    <source>
        <dbReference type="ARBA" id="ARBA00022448"/>
    </source>
</evidence>
<keyword evidence="2" id="KW-0813">Transport</keyword>
<evidence type="ECO:0000313" key="6">
    <source>
        <dbReference type="EMBL" id="NRF66273.1"/>
    </source>
</evidence>